<proteinExistence type="predicted"/>
<evidence type="ECO:0000313" key="2">
    <source>
        <dbReference type="Proteomes" id="UP000712673"/>
    </source>
</evidence>
<gene>
    <name evidence="1" type="ORF">FJZ47_08565</name>
</gene>
<name>A0A937W203_UNCTE</name>
<dbReference type="GO" id="GO:0016301">
    <property type="term" value="F:kinase activity"/>
    <property type="evidence" value="ECO:0007669"/>
    <property type="project" value="UniProtKB-KW"/>
</dbReference>
<evidence type="ECO:0000313" key="1">
    <source>
        <dbReference type="EMBL" id="MBM3223837.1"/>
    </source>
</evidence>
<keyword evidence="1" id="KW-0808">Transferase</keyword>
<protein>
    <submittedName>
        <fullName evidence="1">Adenylate kinase</fullName>
    </submittedName>
</protein>
<dbReference type="Gene3D" id="3.40.50.300">
    <property type="entry name" value="P-loop containing nucleotide triphosphate hydrolases"/>
    <property type="match status" value="1"/>
</dbReference>
<reference evidence="1" key="1">
    <citation type="submission" date="2019-03" db="EMBL/GenBank/DDBJ databases">
        <title>Lake Tanganyika Metagenome-Assembled Genomes (MAGs).</title>
        <authorList>
            <person name="Tran P."/>
        </authorList>
    </citation>
    <scope>NUCLEOTIDE SEQUENCE</scope>
    <source>
        <strain evidence="1">K_DeepCast_65m_m2_066</strain>
    </source>
</reference>
<dbReference type="SUPFAM" id="SSF52540">
    <property type="entry name" value="P-loop containing nucleoside triphosphate hydrolases"/>
    <property type="match status" value="1"/>
</dbReference>
<comment type="caution">
    <text evidence="1">The sequence shown here is derived from an EMBL/GenBank/DDBJ whole genome shotgun (WGS) entry which is preliminary data.</text>
</comment>
<organism evidence="1 2">
    <name type="scientific">Tectimicrobiota bacterium</name>
    <dbReference type="NCBI Taxonomy" id="2528274"/>
    <lineage>
        <taxon>Bacteria</taxon>
        <taxon>Pseudomonadati</taxon>
        <taxon>Nitrospinota/Tectimicrobiota group</taxon>
        <taxon>Candidatus Tectimicrobiota</taxon>
    </lineage>
</organism>
<dbReference type="Proteomes" id="UP000712673">
    <property type="component" value="Unassembled WGS sequence"/>
</dbReference>
<keyword evidence="1" id="KW-0418">Kinase</keyword>
<sequence length="186" mass="21129">MDNPDSLGTRISIRGATGSGKTTLGHLLGQRLGLPVVELDALYWLPNWQSNPLEQFRVDVQAALDACPQGWICVGNYRNVADLVLSQANTVLWLRLPFRVAFWRLLKRTIRRAWTQQLLWEGNPNRESWRESFFSRESILLYALTTSRRTHVATTLRLLGTTPHQATVIELRSAKAVRQLLQGLSP</sequence>
<dbReference type="InterPro" id="IPR052922">
    <property type="entry name" value="Cytidylate_Kinase-2"/>
</dbReference>
<dbReference type="PANTHER" id="PTHR37816">
    <property type="entry name" value="YALI0E33011P"/>
    <property type="match status" value="1"/>
</dbReference>
<dbReference type="AlphaFoldDB" id="A0A937W203"/>
<dbReference type="EMBL" id="VGLS01000208">
    <property type="protein sequence ID" value="MBM3223837.1"/>
    <property type="molecule type" value="Genomic_DNA"/>
</dbReference>
<accession>A0A937W203</accession>
<dbReference type="InterPro" id="IPR027417">
    <property type="entry name" value="P-loop_NTPase"/>
</dbReference>
<dbReference type="PANTHER" id="PTHR37816:SF1">
    <property type="entry name" value="TOXIN"/>
    <property type="match status" value="1"/>
</dbReference>